<dbReference type="EMBL" id="BMGY01000013">
    <property type="protein sequence ID" value="GGH84729.1"/>
    <property type="molecule type" value="Genomic_DNA"/>
</dbReference>
<evidence type="ECO:0008006" key="4">
    <source>
        <dbReference type="Google" id="ProtNLM"/>
    </source>
</evidence>
<evidence type="ECO:0000313" key="3">
    <source>
        <dbReference type="Proteomes" id="UP000637774"/>
    </source>
</evidence>
<keyword evidence="1" id="KW-0732">Signal</keyword>
<accession>A0ABQ2A4N2</accession>
<proteinExistence type="predicted"/>
<dbReference type="RefSeq" id="WP_188561670.1">
    <property type="nucleotide sequence ID" value="NZ_BMGY01000013.1"/>
</dbReference>
<evidence type="ECO:0000313" key="2">
    <source>
        <dbReference type="EMBL" id="GGH84729.1"/>
    </source>
</evidence>
<evidence type="ECO:0000256" key="1">
    <source>
        <dbReference type="SAM" id="SignalP"/>
    </source>
</evidence>
<name>A0ABQ2A4N2_9BACT</name>
<protein>
    <recommendedName>
        <fullName evidence="4">DUF4369 domain-containing protein</fullName>
    </recommendedName>
</protein>
<feature type="signal peptide" evidence="1">
    <location>
        <begin position="1"/>
        <end position="19"/>
    </location>
</feature>
<comment type="caution">
    <text evidence="2">The sequence shown here is derived from an EMBL/GenBank/DDBJ whole genome shotgun (WGS) entry which is preliminary data.</text>
</comment>
<dbReference type="Proteomes" id="UP000637774">
    <property type="component" value="Unassembled WGS sequence"/>
</dbReference>
<organism evidence="2 3">
    <name type="scientific">Hymenobacter frigidus</name>
    <dbReference type="NCBI Taxonomy" id="1524095"/>
    <lineage>
        <taxon>Bacteria</taxon>
        <taxon>Pseudomonadati</taxon>
        <taxon>Bacteroidota</taxon>
        <taxon>Cytophagia</taxon>
        <taxon>Cytophagales</taxon>
        <taxon>Hymenobacteraceae</taxon>
        <taxon>Hymenobacter</taxon>
    </lineage>
</organism>
<keyword evidence="3" id="KW-1185">Reference proteome</keyword>
<reference evidence="3" key="1">
    <citation type="journal article" date="2019" name="Int. J. Syst. Evol. Microbiol.">
        <title>The Global Catalogue of Microorganisms (GCM) 10K type strain sequencing project: providing services to taxonomists for standard genome sequencing and annotation.</title>
        <authorList>
            <consortium name="The Broad Institute Genomics Platform"/>
            <consortium name="The Broad Institute Genome Sequencing Center for Infectious Disease"/>
            <person name="Wu L."/>
            <person name="Ma J."/>
        </authorList>
    </citation>
    <scope>NUCLEOTIDE SEQUENCE [LARGE SCALE GENOMIC DNA]</scope>
    <source>
        <strain evidence="3">CGMCC 1.14966</strain>
    </source>
</reference>
<feature type="chain" id="PRO_5045829196" description="DUF4369 domain-containing protein" evidence="1">
    <location>
        <begin position="20"/>
        <end position="200"/>
    </location>
</feature>
<gene>
    <name evidence="2" type="ORF">GCM10011495_17320</name>
</gene>
<sequence length="200" mass="22198">MRFLYLLLTLVLLPAIGFAQRDFTPGTYELTNGTKGEGELKYKSGPGAELVVKSGPKNKKASFAPEEVKSFRAASKNFISVHDFTLDSGLPMSMKFRVKHDFAEVLDTGRVELLSYTLMVANSRPGGMSLMNDNIMTGLILLRRRGEPLSSVPAVAKKARPIIATFIKDRPDLVARLNKESYTIETVRSIIQAYNSEPKR</sequence>